<reference evidence="2" key="1">
    <citation type="journal article" date="2019" name="Int. J. Syst. Evol. Microbiol.">
        <title>The Global Catalogue of Microorganisms (GCM) 10K type strain sequencing project: providing services to taxonomists for standard genome sequencing and annotation.</title>
        <authorList>
            <consortium name="The Broad Institute Genomics Platform"/>
            <consortium name="The Broad Institute Genome Sequencing Center for Infectious Disease"/>
            <person name="Wu L."/>
            <person name="Ma J."/>
        </authorList>
    </citation>
    <scope>NUCLEOTIDE SEQUENCE [LARGE SCALE GENOMIC DNA]</scope>
    <source>
        <strain evidence="2">CECT 8064</strain>
    </source>
</reference>
<dbReference type="RefSeq" id="WP_417922259.1">
    <property type="nucleotide sequence ID" value="NZ_JBHSFS010000002.1"/>
</dbReference>
<name>A0ABV9BBC8_9ACTN</name>
<evidence type="ECO:0000313" key="2">
    <source>
        <dbReference type="Proteomes" id="UP001595990"/>
    </source>
</evidence>
<gene>
    <name evidence="1" type="ORF">ACFPEN_04440</name>
</gene>
<dbReference type="InterPro" id="IPR009003">
    <property type="entry name" value="Peptidase_S1_PA"/>
</dbReference>
<organism evidence="1 2">
    <name type="scientific">Streptomyces ehimensis</name>
    <dbReference type="NCBI Taxonomy" id="68195"/>
    <lineage>
        <taxon>Bacteria</taxon>
        <taxon>Bacillati</taxon>
        <taxon>Actinomycetota</taxon>
        <taxon>Actinomycetes</taxon>
        <taxon>Kitasatosporales</taxon>
        <taxon>Streptomycetaceae</taxon>
        <taxon>Streptomyces</taxon>
    </lineage>
</organism>
<dbReference type="Proteomes" id="UP001595990">
    <property type="component" value="Unassembled WGS sequence"/>
</dbReference>
<keyword evidence="2" id="KW-1185">Reference proteome</keyword>
<dbReference type="EMBL" id="JBHSFS010000002">
    <property type="protein sequence ID" value="MFC4512179.1"/>
    <property type="molecule type" value="Genomic_DNA"/>
</dbReference>
<protein>
    <submittedName>
        <fullName evidence="1">Uncharacterized protein</fullName>
    </submittedName>
</protein>
<comment type="caution">
    <text evidence="1">The sequence shown here is derived from an EMBL/GenBank/DDBJ whole genome shotgun (WGS) entry which is preliminary data.</text>
</comment>
<accession>A0ABV9BBC8</accession>
<sequence>MNLNDAIALKEQLVADLMDPNNNDWYIEKYRPRHRYGALPKKSGIALGVTDLATGGYGIAIRVQDSEMDRFAEKLKSRVGGQADKQELLGNVHGVPPIRPKRTARTTLPLVIGLPISHARCSDGRLGAFVKVRGDDDGIYALSNNHVIAALNRGRQGDVITQPGRRSGGRVNRNRIGALETFELLKWWAGVNEMDAALCKLDPNLSVSQKLGPLGIKDPTVGDIVEKRGASDGQRGIITAVQMSLLTIRCADSPHGFLRFDGAFEVQGLDGQAFSLPGHSGSLICVCETGQAVGLLFASRSRVRSDRGVGVTYASPIAKVLDALNADLLLSNKQVG</sequence>
<dbReference type="SUPFAM" id="SSF50494">
    <property type="entry name" value="Trypsin-like serine proteases"/>
    <property type="match status" value="1"/>
</dbReference>
<proteinExistence type="predicted"/>
<evidence type="ECO:0000313" key="1">
    <source>
        <dbReference type="EMBL" id="MFC4512179.1"/>
    </source>
</evidence>